<accession>A0ABT2N0F6</accession>
<evidence type="ECO:0000313" key="5">
    <source>
        <dbReference type="Proteomes" id="UP001525890"/>
    </source>
</evidence>
<dbReference type="InterPro" id="IPR027417">
    <property type="entry name" value="P-loop_NTPase"/>
</dbReference>
<dbReference type="Pfam" id="PF22724">
    <property type="entry name" value="NCAB1"/>
    <property type="match status" value="1"/>
</dbReference>
<dbReference type="SUPFAM" id="SSF52540">
    <property type="entry name" value="P-loop containing nucleoside triphosphate hydrolases"/>
    <property type="match status" value="1"/>
</dbReference>
<reference evidence="4 5" key="1">
    <citation type="journal article" date="2022" name="Front. Microbiol.">
        <title>High genomic differentiation and limited gene flow indicate recent cryptic speciation within the genus Laspinema (cyanobacteria).</title>
        <authorList>
            <person name="Stanojkovic A."/>
            <person name="Skoupy S."/>
            <person name="Skaloud P."/>
            <person name="Dvorak P."/>
        </authorList>
    </citation>
    <scope>NUCLEOTIDE SEQUENCE [LARGE SCALE GENOMIC DNA]</scope>
    <source>
        <strain evidence="4 5">D2a</strain>
    </source>
</reference>
<keyword evidence="1" id="KW-0042">Antenna complex</keyword>
<protein>
    <submittedName>
        <fullName evidence="4">HEAT repeat domain-containing protein</fullName>
    </submittedName>
</protein>
<dbReference type="InterPro" id="IPR011989">
    <property type="entry name" value="ARM-like"/>
</dbReference>
<dbReference type="PANTHER" id="PTHR12697:SF5">
    <property type="entry name" value="DEOXYHYPUSINE HYDROXYLASE"/>
    <property type="match status" value="1"/>
</dbReference>
<evidence type="ECO:0000256" key="2">
    <source>
        <dbReference type="ARBA" id="ARBA00022738"/>
    </source>
</evidence>
<dbReference type="Pfam" id="PF22730">
    <property type="entry name" value="NCC-H"/>
    <property type="match status" value="1"/>
</dbReference>
<evidence type="ECO:0000259" key="3">
    <source>
        <dbReference type="PROSITE" id="PS50837"/>
    </source>
</evidence>
<dbReference type="InterPro" id="IPR054611">
    <property type="entry name" value="NCAB"/>
</dbReference>
<evidence type="ECO:0000256" key="1">
    <source>
        <dbReference type="ARBA" id="ARBA00022549"/>
    </source>
</evidence>
<dbReference type="PANTHER" id="PTHR12697">
    <property type="entry name" value="PBS LYASE HEAT-LIKE PROTEIN"/>
    <property type="match status" value="1"/>
</dbReference>
<dbReference type="SMART" id="SM00567">
    <property type="entry name" value="EZ_HEAT"/>
    <property type="match status" value="13"/>
</dbReference>
<organism evidence="4 5">
    <name type="scientific">Laspinema palackyanum D2a</name>
    <dbReference type="NCBI Taxonomy" id="2953684"/>
    <lineage>
        <taxon>Bacteria</taxon>
        <taxon>Bacillati</taxon>
        <taxon>Cyanobacteriota</taxon>
        <taxon>Cyanophyceae</taxon>
        <taxon>Oscillatoriophycideae</taxon>
        <taxon>Oscillatoriales</taxon>
        <taxon>Laspinemataceae</taxon>
        <taxon>Laspinema</taxon>
        <taxon>Laspinema palackyanum</taxon>
    </lineage>
</organism>
<dbReference type="SUPFAM" id="SSF48371">
    <property type="entry name" value="ARM repeat"/>
    <property type="match status" value="1"/>
</dbReference>
<dbReference type="Gene3D" id="1.25.10.10">
    <property type="entry name" value="Leucine-rich Repeat Variant"/>
    <property type="match status" value="6"/>
</dbReference>
<evidence type="ECO:0000313" key="4">
    <source>
        <dbReference type="EMBL" id="MCT7970398.1"/>
    </source>
</evidence>
<dbReference type="InterPro" id="IPR016024">
    <property type="entry name" value="ARM-type_fold"/>
</dbReference>
<name>A0ABT2N0F6_9CYAN</name>
<dbReference type="Proteomes" id="UP001525890">
    <property type="component" value="Unassembled WGS sequence"/>
</dbReference>
<gene>
    <name evidence="4" type="ORF">NG799_29215</name>
</gene>
<comment type="caution">
    <text evidence="4">The sequence shown here is derived from an EMBL/GenBank/DDBJ whole genome shotgun (WGS) entry which is preliminary data.</text>
</comment>
<dbReference type="PROSITE" id="PS50837">
    <property type="entry name" value="NACHT"/>
    <property type="match status" value="1"/>
</dbReference>
<keyword evidence="5" id="KW-1185">Reference proteome</keyword>
<sequence>MPSPERDPVKSTPPIDWREVCETMLNRRLSSNLLTANEDINFNLDDIHVPLALVERRQRDKRPGETRAEDGSQLYEPTGYEEKQRFEHDQFLQDILGKGEGKTKGRQIAIIGEPGAGKTTLLQKIAFWILEERSDLPIWISLADLQGRELGDYLLETWLKQGIPSSRLSEQVREDFLAQLEQGRVWLLLDGVDEMATERATAGLPLQQIATQLKGWIASARVVLTCRVNVWEANLNALEAFETYRMLNFKYPTQVEAFIGKWFERSDAAKGEALRQELAKAEYQRLQDLVKNPLRLTLLCSTWQTSEGLPETQAELYKKFVGKIYQWKQNYFPTTEPQRQQLNHALGELARRGIDDAASPFRLRHQLVTEVLGDRDDDKSLFALALQLGWLNQVGVAAEDETEKVYAFYHATFQEYFAALSIEDWDFFLPREHCDRPVPSGKPYRIFKPLWKQTILLWLGRKDVPKEKKEEFISRLIEFEDGCREGENRYRRDRGFYEYRAYFLAASGIAEFKECDRADAIVAQVVRWRFGYFNEEKQDWRTVLDPIESDARTVLRETERTKAIAGLVHLIIHSENEENRCLAAEILGNIDPGNPEAIAGLVHLIAHSEDEYTRCLAAEILGKIGAGNPEEIAGLVHLIAHSEDEDTRRLAAESLGKIDPGNPEAIAELVTLIAHSHNELTRWGAAESLGKIGAGNPEAIAGLVHLIAHSQDEDTRSLAAESLGEIGVGNPEAITGLSHLIANSQNVLTRLWSAESLGKIDPGNPEAISELVTLIAQSESEYTRRQAAESLGKIGTVNPEAISELVNLIAYPTDEDTRWLVAESLGKIGAGNPEAISELVNLITHPTDEDTRRQAAESLGKIGAGNPEAISGLVTLIALSQPLEVISSVDAFPIAGLVNIIARSLDGYTRWWVAESLGKIGAGNPEVIAELVHLIAHPTDEDTRRQAAESLGKIGAGNPEAIAGLVHLIAHSKDADIRRKAAASLGKIDPGNPEAIAALVKLIANSKSESTRRQSAELLWKIDPGNPSAIAGLVNLIAHSQDKYPRREPAESLTKILTTEELMPFVVTGLKDCLSNETYKNDFYRYEKSFQVIWHCAQNLPYPEFYRAWHGEEDEVEPEPVSNLPQRLYAKLEEMGLSSSLQLICIDGSKFIDKDNPAAKIYNEMRRANCPKSADGTPKTMADLQSYWDELALESEQAIVLVFYETLTAPEMSGFSEKFLTDLSKCDGAICVVTEARVSGLQTFSPNQRNWLAELVNWIKN</sequence>
<keyword evidence="2" id="KW-0605">Phycobilisome</keyword>
<proteinExistence type="predicted"/>
<dbReference type="Pfam" id="PF05729">
    <property type="entry name" value="NACHT"/>
    <property type="match status" value="1"/>
</dbReference>
<dbReference type="InterPro" id="IPR003593">
    <property type="entry name" value="AAA+_ATPase"/>
</dbReference>
<dbReference type="SMART" id="SM00382">
    <property type="entry name" value="AAA"/>
    <property type="match status" value="1"/>
</dbReference>
<dbReference type="EMBL" id="JAMXFF010000099">
    <property type="protein sequence ID" value="MCT7970398.1"/>
    <property type="molecule type" value="Genomic_DNA"/>
</dbReference>
<feature type="domain" description="NACHT" evidence="3">
    <location>
        <begin position="106"/>
        <end position="227"/>
    </location>
</feature>
<dbReference type="InterPro" id="IPR004155">
    <property type="entry name" value="PBS_lyase_HEAT"/>
</dbReference>
<dbReference type="InterPro" id="IPR054570">
    <property type="entry name" value="NCC-H_dom"/>
</dbReference>
<dbReference type="Gene3D" id="3.40.50.300">
    <property type="entry name" value="P-loop containing nucleotide triphosphate hydrolases"/>
    <property type="match status" value="1"/>
</dbReference>
<dbReference type="InterPro" id="IPR007111">
    <property type="entry name" value="NACHT_NTPase"/>
</dbReference>
<dbReference type="Pfam" id="PF13646">
    <property type="entry name" value="HEAT_2"/>
    <property type="match status" value="3"/>
</dbReference>